<proteinExistence type="inferred from homology"/>
<evidence type="ECO:0000313" key="2">
    <source>
        <dbReference type="EMBL" id="HGQ86147.1"/>
    </source>
</evidence>
<comment type="similarity">
    <text evidence="1">Belongs to the bactofilin family.</text>
</comment>
<comment type="caution">
    <text evidence="2">The sequence shown here is derived from an EMBL/GenBank/DDBJ whole genome shotgun (WGS) entry which is preliminary data.</text>
</comment>
<dbReference type="AlphaFoldDB" id="A0A7C4P0X0"/>
<dbReference type="PANTHER" id="PTHR35024:SF4">
    <property type="entry name" value="POLYMER-FORMING CYTOSKELETAL PROTEIN"/>
    <property type="match status" value="1"/>
</dbReference>
<accession>A0A7C4P0X0</accession>
<dbReference type="PANTHER" id="PTHR35024">
    <property type="entry name" value="HYPOTHETICAL CYTOSOLIC PROTEIN"/>
    <property type="match status" value="1"/>
</dbReference>
<organism evidence="2">
    <name type="scientific">Thermodesulfobacterium geofontis</name>
    <dbReference type="NCBI Taxonomy" id="1295609"/>
    <lineage>
        <taxon>Bacteria</taxon>
        <taxon>Pseudomonadati</taxon>
        <taxon>Thermodesulfobacteriota</taxon>
        <taxon>Thermodesulfobacteria</taxon>
        <taxon>Thermodesulfobacteriales</taxon>
        <taxon>Thermodesulfobacteriaceae</taxon>
        <taxon>Thermodesulfobacterium</taxon>
    </lineage>
</organism>
<dbReference type="Pfam" id="PF04519">
    <property type="entry name" value="Bactofilin"/>
    <property type="match status" value="1"/>
</dbReference>
<name>A0A7C4P0X0_9BACT</name>
<evidence type="ECO:0000256" key="1">
    <source>
        <dbReference type="ARBA" id="ARBA00044755"/>
    </source>
</evidence>
<reference evidence="2" key="1">
    <citation type="journal article" date="2020" name="mSystems">
        <title>Genome- and Community-Level Interaction Insights into Carbon Utilization and Element Cycling Functions of Hydrothermarchaeota in Hydrothermal Sediment.</title>
        <authorList>
            <person name="Zhou Z."/>
            <person name="Liu Y."/>
            <person name="Xu W."/>
            <person name="Pan J."/>
            <person name="Luo Z.H."/>
            <person name="Li M."/>
        </authorList>
    </citation>
    <scope>NUCLEOTIDE SEQUENCE [LARGE SCALE GENOMIC DNA]</scope>
    <source>
        <strain evidence="2">SpSt-6</strain>
    </source>
</reference>
<dbReference type="InterPro" id="IPR007607">
    <property type="entry name" value="BacA/B"/>
</dbReference>
<gene>
    <name evidence="2" type="ORF">ENT66_07620</name>
</gene>
<protein>
    <submittedName>
        <fullName evidence="2">Polymer-forming cytoskeletal protein</fullName>
    </submittedName>
</protein>
<dbReference type="EMBL" id="DSZN01000110">
    <property type="protein sequence ID" value="HGQ86147.1"/>
    <property type="molecule type" value="Genomic_DNA"/>
</dbReference>
<sequence length="130" mass="14380">MIKYFEKIFNKFNKKREKEDLEEIRTFICSGCFFEGNISIGEGITRIDGEIQGNVKGKGGLLVGENGIIKGDVEVKKLLLYGQIFGNIKAEEVELYSGSVVKGNIKTKSIYIEKGASINGFCETEIPSTS</sequence>